<reference evidence="3 4" key="1">
    <citation type="journal article" date="2011" name="J. Genet. Genomics">
        <title>Unraveling the Acidithiobacillus caldus complete genome and its central metabolisms for carbon assimilation.</title>
        <authorList>
            <person name="You X.Y."/>
            <person name="Guo X."/>
            <person name="Zheng H.J."/>
            <person name="Zhang M.J."/>
            <person name="Liu L.J."/>
            <person name="Zhu Y.Q."/>
            <person name="Zhu B."/>
            <person name="Wang S.Y."/>
            <person name="Zhao G.P."/>
            <person name="Poetsch A."/>
            <person name="Jiang C.Y."/>
            <person name="Liu S.J."/>
        </authorList>
    </citation>
    <scope>NUCLEOTIDE SEQUENCE [LARGE SCALE GENOMIC DNA]</scope>
    <source>
        <strain evidence="3 4">SM-1</strain>
    </source>
</reference>
<keyword evidence="1" id="KW-1133">Transmembrane helix</keyword>
<keyword evidence="1" id="KW-0472">Membrane</keyword>
<keyword evidence="1" id="KW-0812">Transmembrane</keyword>
<dbReference type="AlphaFoldDB" id="F9ZQ37"/>
<feature type="transmembrane region" description="Helical" evidence="1">
    <location>
        <begin position="57"/>
        <end position="79"/>
    </location>
</feature>
<feature type="transmembrane region" description="Helical" evidence="1">
    <location>
        <begin position="30"/>
        <end position="50"/>
    </location>
</feature>
<sequence>MVSNISEHIAMHDPIIFCMGLPPSAPSPCWFIIFCIIAIGPPPPCPIIFFHHSHAHLHGFSTPGLCRIAFFVATFFRFIGFC</sequence>
<dbReference type="HOGENOM" id="CLU_2550585_0_0_6"/>
<organism evidence="3 4">
    <name type="scientific">Acidithiobacillus caldus (strain SM-1)</name>
    <dbReference type="NCBI Taxonomy" id="990288"/>
    <lineage>
        <taxon>Bacteria</taxon>
        <taxon>Pseudomonadati</taxon>
        <taxon>Pseudomonadota</taxon>
        <taxon>Acidithiobacillia</taxon>
        <taxon>Acidithiobacillales</taxon>
        <taxon>Acidithiobacillaceae</taxon>
        <taxon>Acidithiobacillus</taxon>
    </lineage>
</organism>
<dbReference type="Proteomes" id="UP000006135">
    <property type="component" value="Chromosome"/>
</dbReference>
<dbReference type="EMBL" id="CP002573">
    <property type="protein sequence ID" value="AEK58547.1"/>
    <property type="molecule type" value="Genomic_DNA"/>
</dbReference>
<evidence type="ECO:0000313" key="3">
    <source>
        <dbReference type="EMBL" id="AEK58547.1"/>
    </source>
</evidence>
<dbReference type="EMBL" id="CP002573">
    <property type="protein sequence ID" value="AEK57204.1"/>
    <property type="molecule type" value="Genomic_DNA"/>
</dbReference>
<evidence type="ECO:0000256" key="1">
    <source>
        <dbReference type="SAM" id="Phobius"/>
    </source>
</evidence>
<evidence type="ECO:0000313" key="4">
    <source>
        <dbReference type="Proteomes" id="UP000006135"/>
    </source>
</evidence>
<dbReference type="KEGG" id="acu:Atc_0554"/>
<dbReference type="KEGG" id="acu:Atc_1899"/>
<protein>
    <submittedName>
        <fullName evidence="3">Uncharacterized protein</fullName>
    </submittedName>
</protein>
<name>F9ZQ37_ACICS</name>
<proteinExistence type="predicted"/>
<accession>F9ZQ37</accession>
<keyword evidence="4" id="KW-1185">Reference proteome</keyword>
<gene>
    <name evidence="2" type="ordered locus">Atc_0554</name>
    <name evidence="3" type="ordered locus">Atc_1899</name>
</gene>
<evidence type="ECO:0000313" key="2">
    <source>
        <dbReference type="EMBL" id="AEK57204.1"/>
    </source>
</evidence>